<protein>
    <submittedName>
        <fullName evidence="2">Stringent starvation protein B</fullName>
    </submittedName>
</protein>
<dbReference type="EMBL" id="UOFF01000333">
    <property type="protein sequence ID" value="VAW57080.1"/>
    <property type="molecule type" value="Genomic_DNA"/>
</dbReference>
<dbReference type="PANTHER" id="PTHR37486">
    <property type="entry name" value="STRINGENT STARVATION PROTEIN B"/>
    <property type="match status" value="1"/>
</dbReference>
<dbReference type="SUPFAM" id="SSF101738">
    <property type="entry name" value="SspB-like"/>
    <property type="match status" value="1"/>
</dbReference>
<organism evidence="2">
    <name type="scientific">hydrothermal vent metagenome</name>
    <dbReference type="NCBI Taxonomy" id="652676"/>
    <lineage>
        <taxon>unclassified sequences</taxon>
        <taxon>metagenomes</taxon>
        <taxon>ecological metagenomes</taxon>
    </lineage>
</organism>
<evidence type="ECO:0000313" key="2">
    <source>
        <dbReference type="EMBL" id="VAW57080.1"/>
    </source>
</evidence>
<dbReference type="AlphaFoldDB" id="A0A3B0WX95"/>
<dbReference type="NCBIfam" id="NF008769">
    <property type="entry name" value="PRK11798.2-5"/>
    <property type="match status" value="1"/>
</dbReference>
<dbReference type="PIRSF" id="PIRSF005276">
    <property type="entry name" value="SspB"/>
    <property type="match status" value="1"/>
</dbReference>
<dbReference type="GO" id="GO:0005840">
    <property type="term" value="C:ribosome"/>
    <property type="evidence" value="ECO:0007669"/>
    <property type="project" value="TreeGrafter"/>
</dbReference>
<dbReference type="PANTHER" id="PTHR37486:SF1">
    <property type="entry name" value="STRINGENT STARVATION PROTEIN B"/>
    <property type="match status" value="1"/>
</dbReference>
<reference evidence="2" key="1">
    <citation type="submission" date="2018-06" db="EMBL/GenBank/DDBJ databases">
        <authorList>
            <person name="Zhirakovskaya E."/>
        </authorList>
    </citation>
    <scope>NUCLEOTIDE SEQUENCE</scope>
</reference>
<accession>A0A3B0WX95</accession>
<gene>
    <name evidence="2" type="ORF">MNBD_GAMMA07-24</name>
</gene>
<sequence>MDKMTSSRPYLIKALYQWIIDNDVTPCVLVDALVTGVDVPQQHVQDNKIVLNIAPMAVQDLLLGDDAISFSARFSGKSVNLLVPTDAILAIYARENGQGMMFNDESGSAGPPDGPSDKSKEPKRPALHVVK</sequence>
<proteinExistence type="predicted"/>
<name>A0A3B0WX95_9ZZZZ</name>
<dbReference type="Pfam" id="PF04386">
    <property type="entry name" value="SspB"/>
    <property type="match status" value="1"/>
</dbReference>
<dbReference type="InterPro" id="IPR036760">
    <property type="entry name" value="SspB-like_sf"/>
</dbReference>
<feature type="compositionally biased region" description="Basic and acidic residues" evidence="1">
    <location>
        <begin position="115"/>
        <end position="124"/>
    </location>
</feature>
<dbReference type="GO" id="GO:0005829">
    <property type="term" value="C:cytosol"/>
    <property type="evidence" value="ECO:0007669"/>
    <property type="project" value="TreeGrafter"/>
</dbReference>
<feature type="region of interest" description="Disordered" evidence="1">
    <location>
        <begin position="101"/>
        <end position="131"/>
    </location>
</feature>
<evidence type="ECO:0000256" key="1">
    <source>
        <dbReference type="SAM" id="MobiDB-lite"/>
    </source>
</evidence>
<dbReference type="GO" id="GO:0045732">
    <property type="term" value="P:positive regulation of protein catabolic process"/>
    <property type="evidence" value="ECO:0007669"/>
    <property type="project" value="TreeGrafter"/>
</dbReference>
<dbReference type="InterPro" id="IPR007481">
    <property type="entry name" value="SspB"/>
</dbReference>
<dbReference type="Gene3D" id="2.30.30.220">
    <property type="entry name" value="SspB-like"/>
    <property type="match status" value="1"/>
</dbReference>